<dbReference type="SMART" id="SM00642">
    <property type="entry name" value="Aamy"/>
    <property type="match status" value="1"/>
</dbReference>
<evidence type="ECO:0000256" key="2">
    <source>
        <dbReference type="ARBA" id="ARBA00022801"/>
    </source>
</evidence>
<dbReference type="Pfam" id="PF00128">
    <property type="entry name" value="Alpha-amylase"/>
    <property type="match status" value="1"/>
</dbReference>
<dbReference type="KEGG" id="amin:AUMI_17870"/>
<dbReference type="CDD" id="cd02856">
    <property type="entry name" value="E_set_GDE_Isoamylase_N"/>
    <property type="match status" value="1"/>
</dbReference>
<dbReference type="GO" id="GO:0004135">
    <property type="term" value="F:amylo-alpha-1,6-glucosidase activity"/>
    <property type="evidence" value="ECO:0007669"/>
    <property type="project" value="InterPro"/>
</dbReference>
<evidence type="ECO:0000256" key="1">
    <source>
        <dbReference type="ARBA" id="ARBA00008061"/>
    </source>
</evidence>
<dbReference type="RefSeq" id="WP_231951692.1">
    <property type="nucleotide sequence ID" value="NZ_AP017457.1"/>
</dbReference>
<accession>A0A173LWU3</accession>
<evidence type="ECO:0000256" key="4">
    <source>
        <dbReference type="SAM" id="MobiDB-lite"/>
    </source>
</evidence>
<dbReference type="SUPFAM" id="SSF51445">
    <property type="entry name" value="(Trans)glycosidases"/>
    <property type="match status" value="1"/>
</dbReference>
<dbReference type="CDD" id="cd11326">
    <property type="entry name" value="AmyAc_Glg_debranch"/>
    <property type="match status" value="1"/>
</dbReference>
<evidence type="ECO:0000313" key="7">
    <source>
        <dbReference type="Proteomes" id="UP000243847"/>
    </source>
</evidence>
<feature type="region of interest" description="Disordered" evidence="4">
    <location>
        <begin position="456"/>
        <end position="482"/>
    </location>
</feature>
<dbReference type="InterPro" id="IPR017853">
    <property type="entry name" value="GH"/>
</dbReference>
<proteinExistence type="inferred from homology"/>
<dbReference type="Gene3D" id="2.60.40.1180">
    <property type="entry name" value="Golgi alpha-mannosidase II"/>
    <property type="match status" value="1"/>
</dbReference>
<dbReference type="SUPFAM" id="SSF81296">
    <property type="entry name" value="E set domains"/>
    <property type="match status" value="1"/>
</dbReference>
<comment type="similarity">
    <text evidence="1">Belongs to the glycosyl hydrolase 13 family.</text>
</comment>
<dbReference type="GeneID" id="80451981"/>
<dbReference type="PANTHER" id="PTHR43002">
    <property type="entry name" value="GLYCOGEN DEBRANCHING ENZYME"/>
    <property type="match status" value="1"/>
</dbReference>
<evidence type="ECO:0000259" key="5">
    <source>
        <dbReference type="SMART" id="SM00642"/>
    </source>
</evidence>
<name>A0A173LWU3_9MICO</name>
<keyword evidence="2" id="KW-0378">Hydrolase</keyword>
<dbReference type="NCBIfam" id="TIGR02100">
    <property type="entry name" value="glgX_debranch"/>
    <property type="match status" value="1"/>
</dbReference>
<protein>
    <submittedName>
        <fullName evidence="6">Type II secretion system protein D</fullName>
    </submittedName>
</protein>
<dbReference type="Proteomes" id="UP000243847">
    <property type="component" value="Chromosome sequence1"/>
</dbReference>
<dbReference type="InterPro" id="IPR004193">
    <property type="entry name" value="Glyco_hydro_13_N"/>
</dbReference>
<dbReference type="InterPro" id="IPR013783">
    <property type="entry name" value="Ig-like_fold"/>
</dbReference>
<keyword evidence="3" id="KW-0326">Glycosidase</keyword>
<dbReference type="Pfam" id="PF02922">
    <property type="entry name" value="CBM_48"/>
    <property type="match status" value="1"/>
</dbReference>
<reference evidence="6 7" key="1">
    <citation type="journal article" date="2016" name="Genome Announc.">
        <title>Complete Genome Sequence of Aurantimicrobium minutum Type Strain KNCT, a Planktonic Ultramicrobacterium Isolated from River Water.</title>
        <authorList>
            <person name="Nakai R."/>
            <person name="Fujisawa T."/>
            <person name="Nakamura Y."/>
            <person name="Nishide H."/>
            <person name="Uchiyama I."/>
            <person name="Baba T."/>
            <person name="Toyoda A."/>
            <person name="Fujiyama A."/>
            <person name="Naganuma T."/>
            <person name="Niki H."/>
        </authorList>
    </citation>
    <scope>NUCLEOTIDE SEQUENCE [LARGE SCALE GENOMIC DNA]</scope>
    <source>
        <strain evidence="6 7">KNC</strain>
    </source>
</reference>
<gene>
    <name evidence="6" type="ORF">AUMI_17870</name>
</gene>
<feature type="domain" description="Glycosyl hydrolase family 13 catalytic" evidence="5">
    <location>
        <begin position="108"/>
        <end position="556"/>
    </location>
</feature>
<dbReference type="InterPro" id="IPR044505">
    <property type="entry name" value="GlgX_Isoamylase_N_E_set"/>
</dbReference>
<dbReference type="InterPro" id="IPR013780">
    <property type="entry name" value="Glyco_hydro_b"/>
</dbReference>
<evidence type="ECO:0000256" key="3">
    <source>
        <dbReference type="ARBA" id="ARBA00023295"/>
    </source>
</evidence>
<dbReference type="Gene3D" id="3.20.20.80">
    <property type="entry name" value="Glycosidases"/>
    <property type="match status" value="1"/>
</dbReference>
<sequence length="682" mass="76016">MTIPPALNNLGVRQTGNGGELKVFSAHAEGIDLLVYEAPGSNHIAERHSLKKGKAGVWSTTSSKLIPGAEYSLQAWGPAGPQDSFSVEELLIDPYAKGLSKVGNQWRNVVVDTSFDWEDSTKPQTPLDQSVIYEAHVRGLTKMHPSVPLELRGTYAGLGHEAMTTYLTELGVTAVELLPVHTFVSEEHLLRQGLTNYWGYNTLNFFTPHEAYATHESRAEGPSAVLREFKQMVKDLHAAGLEVILDVVYNHTAEEGKFGPRLSFRGLDNASYYRQTPDGEYIDTTGCGNSLNASEPVVQKLILDSLRYWAEEVQVDGFRFDLAVTLGRNEDAEYEKDHPLLEAIRTDPVLSNTKLIAEPWDVGLGGWQTGNFADGWHEWNDRYRDRIRNFWLPDIAQARETGIAPTGVGGFATRLAGSSNTFSAERGPVASVNFITAHDGFTLNDLTMYNYKHNIGNGEDNRDGTDNNRSFNHGVEGPTDNPDVIAARRRTMRNLMGTLLLSAGIPMITAGDEFGRTQHGNNNAYCHDSPLTWVNWELQEWQQDMLATTKHLTKMRQEHPALRPTKFGVFGERIPSASQVDWYNTQGEMMELEDWEDPHNRTLQYVAASTPESGDFNRILMIIHGTEQPTSVVVPKHEGVLFYEPLWFSPHHTPRDVPGVLRPGETFKLTGTSILLFNAANS</sequence>
<evidence type="ECO:0000313" key="6">
    <source>
        <dbReference type="EMBL" id="BAU99329.1"/>
    </source>
</evidence>
<dbReference type="AlphaFoldDB" id="A0A173LWU3"/>
<dbReference type="InterPro" id="IPR014756">
    <property type="entry name" value="Ig_E-set"/>
</dbReference>
<dbReference type="InterPro" id="IPR006047">
    <property type="entry name" value="GH13_cat_dom"/>
</dbReference>
<dbReference type="GO" id="GO:0005980">
    <property type="term" value="P:glycogen catabolic process"/>
    <property type="evidence" value="ECO:0007669"/>
    <property type="project" value="InterPro"/>
</dbReference>
<dbReference type="Gene3D" id="2.60.40.10">
    <property type="entry name" value="Immunoglobulins"/>
    <property type="match status" value="1"/>
</dbReference>
<dbReference type="SUPFAM" id="SSF51011">
    <property type="entry name" value="Glycosyl hydrolase domain"/>
    <property type="match status" value="1"/>
</dbReference>
<dbReference type="InterPro" id="IPR011837">
    <property type="entry name" value="Glycogen_debranch_GlgX"/>
</dbReference>
<organism evidence="6 7">
    <name type="scientific">Aurantimicrobium minutum</name>
    <dbReference type="NCBI Taxonomy" id="708131"/>
    <lineage>
        <taxon>Bacteria</taxon>
        <taxon>Bacillati</taxon>
        <taxon>Actinomycetota</taxon>
        <taxon>Actinomycetes</taxon>
        <taxon>Micrococcales</taxon>
        <taxon>Microbacteriaceae</taxon>
        <taxon>Aurantimicrobium</taxon>
    </lineage>
</organism>
<dbReference type="EMBL" id="AP017457">
    <property type="protein sequence ID" value="BAU99329.1"/>
    <property type="molecule type" value="Genomic_DNA"/>
</dbReference>